<comment type="caution">
    <text evidence="1">The sequence shown here is derived from an EMBL/GenBank/DDBJ whole genome shotgun (WGS) entry which is preliminary data.</text>
</comment>
<dbReference type="Gene3D" id="3.90.1140.10">
    <property type="entry name" value="Cyclic phosphodiesterase"/>
    <property type="match status" value="1"/>
</dbReference>
<dbReference type="EMBL" id="PYGA01000012">
    <property type="protein sequence ID" value="PSK96221.1"/>
    <property type="molecule type" value="Genomic_DNA"/>
</dbReference>
<evidence type="ECO:0008006" key="3">
    <source>
        <dbReference type="Google" id="ProtNLM"/>
    </source>
</evidence>
<protein>
    <recommendedName>
        <fullName evidence="3">2'-5' RNA ligase superfamily protein</fullName>
    </recommendedName>
</protein>
<reference evidence="1 2" key="1">
    <citation type="submission" date="2018-03" db="EMBL/GenBank/DDBJ databases">
        <title>Genomic Encyclopedia of Archaeal and Bacterial Type Strains, Phase II (KMG-II): from individual species to whole genera.</title>
        <authorList>
            <person name="Goeker M."/>
        </authorList>
    </citation>
    <scope>NUCLEOTIDE SEQUENCE [LARGE SCALE GENOMIC DNA]</scope>
    <source>
        <strain evidence="1 2">DSM 45312</strain>
    </source>
</reference>
<sequence>MRPFIGGGTTRWNAGERVPHIYALPELDREENAAFANLVRRHRDILTDRFTHMVAPVQPAWLHATVQMVGAPGQAPLTAPRRAALIERFTGAFTGTPAFTTVAAPSAGGSGAVLDLDADEAFAALTDTATQVIREVLGTDAVSYQPSAPHITTGYCHTAGDSGDVASALRRSRPARAPLRITRLALVEVIQDADAHEYRWNELAGISLA</sequence>
<organism evidence="1 2">
    <name type="scientific">Murinocardiopsis flavida</name>
    <dbReference type="NCBI Taxonomy" id="645275"/>
    <lineage>
        <taxon>Bacteria</taxon>
        <taxon>Bacillati</taxon>
        <taxon>Actinomycetota</taxon>
        <taxon>Actinomycetes</taxon>
        <taxon>Streptosporangiales</taxon>
        <taxon>Nocardiopsidaceae</taxon>
        <taxon>Murinocardiopsis</taxon>
    </lineage>
</organism>
<proteinExistence type="predicted"/>
<dbReference type="Proteomes" id="UP000240542">
    <property type="component" value="Unassembled WGS sequence"/>
</dbReference>
<dbReference type="SUPFAM" id="SSF55144">
    <property type="entry name" value="LigT-like"/>
    <property type="match status" value="1"/>
</dbReference>
<dbReference type="AlphaFoldDB" id="A0A2P8DG83"/>
<keyword evidence="2" id="KW-1185">Reference proteome</keyword>
<evidence type="ECO:0000313" key="2">
    <source>
        <dbReference type="Proteomes" id="UP000240542"/>
    </source>
</evidence>
<gene>
    <name evidence="1" type="ORF">CLV63_112103</name>
</gene>
<dbReference type="InterPro" id="IPR009097">
    <property type="entry name" value="Cyclic_Pdiesterase"/>
</dbReference>
<dbReference type="RefSeq" id="WP_106584185.1">
    <property type="nucleotide sequence ID" value="NZ_PYGA01000012.1"/>
</dbReference>
<name>A0A2P8DG83_9ACTN</name>
<evidence type="ECO:0000313" key="1">
    <source>
        <dbReference type="EMBL" id="PSK96221.1"/>
    </source>
</evidence>
<dbReference type="OrthoDB" id="3436405at2"/>
<accession>A0A2P8DG83</accession>